<dbReference type="InterPro" id="IPR024524">
    <property type="entry name" value="DUF3800"/>
</dbReference>
<proteinExistence type="predicted"/>
<evidence type="ECO:0000313" key="2">
    <source>
        <dbReference type="Proteomes" id="UP001596460"/>
    </source>
</evidence>
<reference evidence="1 2" key="1">
    <citation type="journal article" date="2019" name="Int. J. Syst. Evol. Microbiol.">
        <title>The Global Catalogue of Microorganisms (GCM) 10K type strain sequencing project: providing services to taxonomists for standard genome sequencing and annotation.</title>
        <authorList>
            <consortium name="The Broad Institute Genomics Platform"/>
            <consortium name="The Broad Institute Genome Sequencing Center for Infectious Disease"/>
            <person name="Wu L."/>
            <person name="Ma J."/>
        </authorList>
    </citation>
    <scope>NUCLEOTIDE SEQUENCE [LARGE SCALE GENOMIC DNA]</scope>
    <source>
        <strain evidence="1 2">DSM 26526</strain>
    </source>
</reference>
<dbReference type="RefSeq" id="WP_390244626.1">
    <property type="nucleotide sequence ID" value="NZ_JBHTAB010000005.1"/>
</dbReference>
<comment type="caution">
    <text evidence="1">The sequence shown here is derived from an EMBL/GenBank/DDBJ whole genome shotgun (WGS) entry which is preliminary data.</text>
</comment>
<keyword evidence="2" id="KW-1185">Reference proteome</keyword>
<sequence length="232" mass="25585">MSETLYIFVDESGQYAQGSHYVVAGCWCVSSSRPGNVFQNAVSQLVESLTTSYGYGGTVNELKGTSLPTEHLGELLRNLEQYSYNDGTVGHDGTTWNHARPFACTYHHLNPTVGTELLADYLPRPDAPQALQTLALAKILNPLHHRARIDLSDIDTIRLVPDAEVWNTPASRVSSALQQHGQLEIPDIEVNTRDSAKTPGIQVSDMMAYSLRTNYKSGNCQSAERFLSEIQC</sequence>
<protein>
    <submittedName>
        <fullName evidence="1">DUF3800 domain-containing protein</fullName>
    </submittedName>
</protein>
<dbReference type="AlphaFoldDB" id="A0ABD5XFI5"/>
<dbReference type="EMBL" id="JBHTAB010000005">
    <property type="protein sequence ID" value="MFC7129877.1"/>
    <property type="molecule type" value="Genomic_DNA"/>
</dbReference>
<evidence type="ECO:0000313" key="1">
    <source>
        <dbReference type="EMBL" id="MFC7129877.1"/>
    </source>
</evidence>
<dbReference type="Pfam" id="PF12686">
    <property type="entry name" value="DUF3800"/>
    <property type="match status" value="1"/>
</dbReference>
<name>A0ABD5XFI5_9EURY</name>
<organism evidence="1 2">
    <name type="scientific">Haloferax chudinovii</name>
    <dbReference type="NCBI Taxonomy" id="1109010"/>
    <lineage>
        <taxon>Archaea</taxon>
        <taxon>Methanobacteriati</taxon>
        <taxon>Methanobacteriota</taxon>
        <taxon>Stenosarchaea group</taxon>
        <taxon>Halobacteria</taxon>
        <taxon>Halobacteriales</taxon>
        <taxon>Haloferacaceae</taxon>
        <taxon>Haloferax</taxon>
    </lineage>
</organism>
<accession>A0ABD5XFI5</accession>
<gene>
    <name evidence="1" type="ORF">ACFQI8_10755</name>
</gene>
<dbReference type="Proteomes" id="UP001596460">
    <property type="component" value="Unassembled WGS sequence"/>
</dbReference>